<organism evidence="2 3">
    <name type="scientific">Sporothrix curviconia</name>
    <dbReference type="NCBI Taxonomy" id="1260050"/>
    <lineage>
        <taxon>Eukaryota</taxon>
        <taxon>Fungi</taxon>
        <taxon>Dikarya</taxon>
        <taxon>Ascomycota</taxon>
        <taxon>Pezizomycotina</taxon>
        <taxon>Sordariomycetes</taxon>
        <taxon>Sordariomycetidae</taxon>
        <taxon>Ophiostomatales</taxon>
        <taxon>Ophiostomataceae</taxon>
        <taxon>Sporothrix</taxon>
    </lineage>
</organism>
<comment type="caution">
    <text evidence="2">The sequence shown here is derived from an EMBL/GenBank/DDBJ whole genome shotgun (WGS) entry which is preliminary data.</text>
</comment>
<feature type="domain" description="Peptidase M24" evidence="1">
    <location>
        <begin position="243"/>
        <end position="472"/>
    </location>
</feature>
<evidence type="ECO:0000313" key="2">
    <source>
        <dbReference type="EMBL" id="CAK7224720.1"/>
    </source>
</evidence>
<dbReference type="Proteomes" id="UP001642405">
    <property type="component" value="Unassembled WGS sequence"/>
</dbReference>
<gene>
    <name evidence="2" type="ORF">SCUCBS95973_005613</name>
</gene>
<dbReference type="InterPro" id="IPR000994">
    <property type="entry name" value="Pept_M24"/>
</dbReference>
<dbReference type="InterPro" id="IPR036005">
    <property type="entry name" value="Creatinase/aminopeptidase-like"/>
</dbReference>
<dbReference type="Pfam" id="PF00557">
    <property type="entry name" value="Peptidase_M24"/>
    <property type="match status" value="1"/>
</dbReference>
<keyword evidence="3" id="KW-1185">Reference proteome</keyword>
<sequence>MTLFLVFSESLVCALIMRLFAGCLVAWPALAVGAVAATSAESSLASSSLHLSPQYHTLPSLRDQAVIQDAWTAERKTIIPHLLHKHGVDAWLMSQREYVEDTVFWSLKAATQFSARRRTTILYVAGNASAPIAAAKTARTQVLVDTPSEKTATEFYWIDNTPALWPELRAVLAAADDGLSKISTIAINAAEDLAFSSGMHAGELAAVRRGLGDTWAARLVDDVPALAVEFVATMVPSRLAWYRRLQETAWAVISEAFSARVVTPGTTTTADVEWWMRDRLQAQNMTTWFQPSVSVLGGGDNPFVAGDEDGDEDNDTRTKQERPIQYGDMLHVDFGITAMGLNTDTQHLGYVVPPAGHPLRRATANNGDGDDDLVPGGLRKGLAAGNRLQDLVRHAMSTSVGRSGNEILKDCRAVMGRHGWEGRLYSHPIGDWGHAAGTLIGMTNLQDGVPVLGDLPLLANMYYSVELLAEVYVDEANATMVFPLEEDVYWDAETGAFEWVYGRQEQFHLVLPEGESEEYKHAKTVAGSEEL</sequence>
<evidence type="ECO:0000313" key="3">
    <source>
        <dbReference type="Proteomes" id="UP001642405"/>
    </source>
</evidence>
<protein>
    <recommendedName>
        <fullName evidence="1">Peptidase M24 domain-containing protein</fullName>
    </recommendedName>
</protein>
<proteinExistence type="predicted"/>
<reference evidence="2 3" key="1">
    <citation type="submission" date="2024-01" db="EMBL/GenBank/DDBJ databases">
        <authorList>
            <person name="Allen C."/>
            <person name="Tagirdzhanova G."/>
        </authorList>
    </citation>
    <scope>NUCLEOTIDE SEQUENCE [LARGE SCALE GENOMIC DNA]</scope>
</reference>
<accession>A0ABP0C0H7</accession>
<name>A0ABP0C0H7_9PEZI</name>
<dbReference type="EMBL" id="CAWUHB010000031">
    <property type="protein sequence ID" value="CAK7224720.1"/>
    <property type="molecule type" value="Genomic_DNA"/>
</dbReference>
<dbReference type="SUPFAM" id="SSF55920">
    <property type="entry name" value="Creatinase/aminopeptidase"/>
    <property type="match status" value="1"/>
</dbReference>
<dbReference type="Gene3D" id="3.90.230.10">
    <property type="entry name" value="Creatinase/methionine aminopeptidase superfamily"/>
    <property type="match status" value="1"/>
</dbReference>
<evidence type="ECO:0000259" key="1">
    <source>
        <dbReference type="Pfam" id="PF00557"/>
    </source>
</evidence>